<dbReference type="GO" id="GO:0042134">
    <property type="term" value="F:rRNA primary transcript binding"/>
    <property type="evidence" value="ECO:0007669"/>
    <property type="project" value="InterPro"/>
</dbReference>
<dbReference type="GO" id="GO:0034457">
    <property type="term" value="C:Mpp10 complex"/>
    <property type="evidence" value="ECO:0007669"/>
    <property type="project" value="UniProtKB-ARBA"/>
</dbReference>
<protein>
    <recommendedName>
        <fullName evidence="1">Brix domain-containing protein</fullName>
    </recommendedName>
</protein>
<organism evidence="2">
    <name type="scientific">Brassica oleracea</name>
    <name type="common">Wild cabbage</name>
    <dbReference type="NCBI Taxonomy" id="3712"/>
    <lineage>
        <taxon>Eukaryota</taxon>
        <taxon>Viridiplantae</taxon>
        <taxon>Streptophyta</taxon>
        <taxon>Embryophyta</taxon>
        <taxon>Tracheophyta</taxon>
        <taxon>Spermatophyta</taxon>
        <taxon>Magnoliopsida</taxon>
        <taxon>eudicotyledons</taxon>
        <taxon>Gunneridae</taxon>
        <taxon>Pentapetalae</taxon>
        <taxon>rosids</taxon>
        <taxon>malvids</taxon>
        <taxon>Brassicales</taxon>
        <taxon>Brassicaceae</taxon>
        <taxon>Brassiceae</taxon>
        <taxon>Brassica</taxon>
    </lineage>
</organism>
<dbReference type="PANTHER" id="PTHR22734:SF2">
    <property type="entry name" value="U3 SMALL NUCLEOLAR RIBONUCLEOPROTEIN PROTEIN IMP4"/>
    <property type="match status" value="1"/>
</dbReference>
<dbReference type="EMBL" id="LR031875">
    <property type="protein sequence ID" value="VDD29431.1"/>
    <property type="molecule type" value="Genomic_DNA"/>
</dbReference>
<dbReference type="GO" id="GO:0042274">
    <property type="term" value="P:ribosomal small subunit biogenesis"/>
    <property type="evidence" value="ECO:0007669"/>
    <property type="project" value="UniProtKB-ARBA"/>
</dbReference>
<dbReference type="InterPro" id="IPR044281">
    <property type="entry name" value="IMP4/RPF1"/>
</dbReference>
<dbReference type="SMART" id="SM00879">
    <property type="entry name" value="Brix"/>
    <property type="match status" value="1"/>
</dbReference>
<dbReference type="GO" id="GO:0006364">
    <property type="term" value="P:rRNA processing"/>
    <property type="evidence" value="ECO:0007669"/>
    <property type="project" value="InterPro"/>
</dbReference>
<accession>A0A3P6DZT8</accession>
<dbReference type="AlphaFoldDB" id="A0A3P6DZT8"/>
<gene>
    <name evidence="2" type="ORF">BOLC9T54754H</name>
</gene>
<dbReference type="GO" id="GO:0005654">
    <property type="term" value="C:nucleoplasm"/>
    <property type="evidence" value="ECO:0007669"/>
    <property type="project" value="UniProtKB-ARBA"/>
</dbReference>
<dbReference type="PROSITE" id="PS50833">
    <property type="entry name" value="BRIX"/>
    <property type="match status" value="1"/>
</dbReference>
<dbReference type="FunFam" id="3.40.50.10480:FF:000001">
    <property type="entry name" value="IMP4, U3 small nucleolar ribonucleoprotein"/>
    <property type="match status" value="1"/>
</dbReference>
<name>A0A3P6DZT8_BRAOL</name>
<sequence>MLRRNVRLRKEYLYRKNLEGNEREIYEKKRKIREALQEGKPIPTELRNEEAKLRQEIDLEDQNTAVPRSHIDDEYANATEKEPKILLTTSRDPSAPLTRFVKELNIVFPNASKLNRGSQVISEIIETARSHDFTDVIFVSENRGKPDGLIISHLPFGPTAYFQLLNVVTRHEIQTKKEMGKMSEQYPHLIFERFTTQVCIFLLNRFTSFIAMGKRVMNILKHIFPVPKLDAKRIVTFSNESDYISFRNHVYDKGEGGPKSIELKEIGPRFELRLYQVKLGTLEQDEAEVEWVLRPYMNTAKKRKFLGE</sequence>
<dbReference type="InterPro" id="IPR007109">
    <property type="entry name" value="Brix"/>
</dbReference>
<reference evidence="2" key="1">
    <citation type="submission" date="2018-11" db="EMBL/GenBank/DDBJ databases">
        <authorList>
            <consortium name="Genoscope - CEA"/>
            <person name="William W."/>
        </authorList>
    </citation>
    <scope>NUCLEOTIDE SEQUENCE</scope>
</reference>
<feature type="domain" description="Brix" evidence="1">
    <location>
        <begin position="83"/>
        <end position="283"/>
    </location>
</feature>
<dbReference type="SUPFAM" id="SSF52954">
    <property type="entry name" value="Class II aaRS ABD-related"/>
    <property type="match status" value="1"/>
</dbReference>
<evidence type="ECO:0000259" key="1">
    <source>
        <dbReference type="PROSITE" id="PS50833"/>
    </source>
</evidence>
<dbReference type="GO" id="GO:0030515">
    <property type="term" value="F:snoRNA binding"/>
    <property type="evidence" value="ECO:0007669"/>
    <property type="project" value="TreeGrafter"/>
</dbReference>
<evidence type="ECO:0000313" key="2">
    <source>
        <dbReference type="EMBL" id="VDD29431.1"/>
    </source>
</evidence>
<dbReference type="GO" id="GO:0032040">
    <property type="term" value="C:small-subunit processome"/>
    <property type="evidence" value="ECO:0007669"/>
    <property type="project" value="TreeGrafter"/>
</dbReference>
<dbReference type="Gene3D" id="3.40.50.10480">
    <property type="entry name" value="Probable brix-domain ribosomal biogenesis protein"/>
    <property type="match status" value="1"/>
</dbReference>
<dbReference type="PANTHER" id="PTHR22734">
    <property type="entry name" value="U3 SMALL NUCLEOLAR RIBONUCLEOPROTEIN PROTEIN IMP4"/>
    <property type="match status" value="1"/>
</dbReference>
<proteinExistence type="predicted"/>
<dbReference type="Pfam" id="PF04427">
    <property type="entry name" value="Brix"/>
    <property type="match status" value="1"/>
</dbReference>